<feature type="compositionally biased region" description="Low complexity" evidence="1">
    <location>
        <begin position="8"/>
        <end position="21"/>
    </location>
</feature>
<dbReference type="InterPro" id="IPR050458">
    <property type="entry name" value="LolB"/>
</dbReference>
<evidence type="ECO:0000256" key="1">
    <source>
        <dbReference type="SAM" id="MobiDB-lite"/>
    </source>
</evidence>
<feature type="region of interest" description="Disordered" evidence="1">
    <location>
        <begin position="59"/>
        <end position="80"/>
    </location>
</feature>
<dbReference type="SMART" id="SM00327">
    <property type="entry name" value="VWA"/>
    <property type="match status" value="1"/>
</dbReference>
<protein>
    <submittedName>
        <fullName evidence="3">VWA domain-containing protein</fullName>
    </submittedName>
</protein>
<gene>
    <name evidence="3" type="ORF">O4U47_10910</name>
</gene>
<evidence type="ECO:0000259" key="2">
    <source>
        <dbReference type="SMART" id="SM00327"/>
    </source>
</evidence>
<sequence length="408" mass="43258">MTHPGVPPSADATAPVPATDASGERLRRWRLVLGEPSGYGPLHGRDARVDSALAALYDGGPDGSDRAPDGSAPRGATLGDSSPRVARWLGEVRDLFPARIVRVLQDDALDRLGVRRMLLDPGLAEEVRPDVHLAAAVLALADSLPEEARAPARTLVRRVTDDLEERLAHRMRSELRGALDRSARTRRPRSAADVDWHATIRRNLRHYVPERGVLVPASVVGRARSGPGVRGQVVLAVDQSGSMAASLVYAGVFASVLASLHSLRTRLVAFGSDVADLTDRLSDPVDTLFGASIGGGTDVGRALAYCERLITSPAETVLVLISDLHEGGSPDEMLRRLAALRSAGVRVVVLPALSDDGTPAYDPQNASALAALGIPAFACSPDDFPDLMAAAIEGRPLSEWAQERGNGR</sequence>
<organism evidence="3 4">
    <name type="scientific">Nocardiopsis suaedae</name>
    <dbReference type="NCBI Taxonomy" id="3018444"/>
    <lineage>
        <taxon>Bacteria</taxon>
        <taxon>Bacillati</taxon>
        <taxon>Actinomycetota</taxon>
        <taxon>Actinomycetes</taxon>
        <taxon>Streptosporangiales</taxon>
        <taxon>Nocardiopsidaceae</taxon>
        <taxon>Nocardiopsis</taxon>
    </lineage>
</organism>
<evidence type="ECO:0000313" key="3">
    <source>
        <dbReference type="EMBL" id="MDA2805024.1"/>
    </source>
</evidence>
<dbReference type="Pfam" id="PF05762">
    <property type="entry name" value="VWA_CoxE"/>
    <property type="match status" value="1"/>
</dbReference>
<dbReference type="RefSeq" id="WP_270677672.1">
    <property type="nucleotide sequence ID" value="NZ_JAQFWP010000016.1"/>
</dbReference>
<dbReference type="Gene3D" id="3.40.50.410">
    <property type="entry name" value="von Willebrand factor, type A domain"/>
    <property type="match status" value="1"/>
</dbReference>
<dbReference type="EMBL" id="JAQFWP010000016">
    <property type="protein sequence ID" value="MDA2805024.1"/>
    <property type="molecule type" value="Genomic_DNA"/>
</dbReference>
<dbReference type="SUPFAM" id="SSF53300">
    <property type="entry name" value="vWA-like"/>
    <property type="match status" value="1"/>
</dbReference>
<dbReference type="Proteomes" id="UP001165685">
    <property type="component" value="Unassembled WGS sequence"/>
</dbReference>
<keyword evidence="4" id="KW-1185">Reference proteome</keyword>
<name>A0ABT4TLC0_9ACTN</name>
<accession>A0ABT4TLC0</accession>
<feature type="region of interest" description="Disordered" evidence="1">
    <location>
        <begin position="1"/>
        <end position="22"/>
    </location>
</feature>
<reference evidence="3" key="1">
    <citation type="submission" date="2023-01" db="EMBL/GenBank/DDBJ databases">
        <title>Draft genome sequence of Nocardiopsis sp. LSu2-4 isolated from halophytes.</title>
        <authorList>
            <person name="Duangmal K."/>
            <person name="Chantavorakit T."/>
        </authorList>
    </citation>
    <scope>NUCLEOTIDE SEQUENCE</scope>
    <source>
        <strain evidence="3">LSu2-4</strain>
    </source>
</reference>
<dbReference type="InterPro" id="IPR008912">
    <property type="entry name" value="Uncharacterised_CoxE"/>
</dbReference>
<dbReference type="PANTHER" id="PTHR30634">
    <property type="entry name" value="OUTER MEMBRANE LOLAB LIPOPROTEIN INSERTION APPARATUS"/>
    <property type="match status" value="1"/>
</dbReference>
<feature type="domain" description="VWFA" evidence="2">
    <location>
        <begin position="230"/>
        <end position="389"/>
    </location>
</feature>
<dbReference type="InterPro" id="IPR002035">
    <property type="entry name" value="VWF_A"/>
</dbReference>
<evidence type="ECO:0000313" key="4">
    <source>
        <dbReference type="Proteomes" id="UP001165685"/>
    </source>
</evidence>
<comment type="caution">
    <text evidence="3">The sequence shown here is derived from an EMBL/GenBank/DDBJ whole genome shotgun (WGS) entry which is preliminary data.</text>
</comment>
<dbReference type="InterPro" id="IPR036465">
    <property type="entry name" value="vWFA_dom_sf"/>
</dbReference>
<dbReference type="PANTHER" id="PTHR30634:SF16">
    <property type="entry name" value="OUTER-MEMBRANE LIPOPROTEIN LOLB"/>
    <property type="match status" value="1"/>
</dbReference>
<proteinExistence type="predicted"/>